<reference evidence="2" key="2">
    <citation type="journal article" date="2019" name="Front. Microbiol.">
        <title>Genomic Characteristics of Desulfonema ishimotonii Tokyo 01T Implying Horizontal Gene Transfer Among Phylogenetically Dispersed Filamentous Gliding Bacteria.</title>
        <authorList>
            <person name="Watanabe M."/>
            <person name="Kojima H."/>
            <person name="Umezawa K."/>
            <person name="Fukui M."/>
        </authorList>
    </citation>
    <scope>NUCLEOTIDE SEQUENCE</scope>
    <source>
        <strain evidence="2">Tokyo 01</strain>
    </source>
</reference>
<dbReference type="AlphaFoldDB" id="A0A401G4D7"/>
<evidence type="ECO:0000313" key="3">
    <source>
        <dbReference type="Proteomes" id="UP000288096"/>
    </source>
</evidence>
<keyword evidence="3" id="KW-1185">Reference proteome</keyword>
<reference evidence="3" key="1">
    <citation type="submission" date="2017-11" db="EMBL/GenBank/DDBJ databases">
        <authorList>
            <person name="Watanabe M."/>
            <person name="Kojima H."/>
        </authorList>
    </citation>
    <scope>NUCLEOTIDE SEQUENCE [LARGE SCALE GENOMIC DNA]</scope>
    <source>
        <strain evidence="3">Tokyo 01</strain>
    </source>
</reference>
<organism evidence="2 3">
    <name type="scientific">Desulfonema ishimotonii</name>
    <dbReference type="NCBI Taxonomy" id="45657"/>
    <lineage>
        <taxon>Bacteria</taxon>
        <taxon>Pseudomonadati</taxon>
        <taxon>Thermodesulfobacteriota</taxon>
        <taxon>Desulfobacteria</taxon>
        <taxon>Desulfobacterales</taxon>
        <taxon>Desulfococcaceae</taxon>
        <taxon>Desulfonema</taxon>
    </lineage>
</organism>
<evidence type="ECO:0000313" key="1">
    <source>
        <dbReference type="EMBL" id="GBC59113.1"/>
    </source>
</evidence>
<dbReference type="Proteomes" id="UP000288096">
    <property type="component" value="Unassembled WGS sequence"/>
</dbReference>
<dbReference type="EMBL" id="BEXT01000001">
    <property type="protein sequence ID" value="GBC64086.1"/>
    <property type="molecule type" value="Genomic_DNA"/>
</dbReference>
<accession>A0A401G4D7</accession>
<sequence>MVKKDNTGFRQFSQSGDHGYDLPVLLCLAEKTETEFPAAVFKEGIKPKGGEFCAGTRNKKSPNSYRIRALIYSGNVLLSHTAARAVPSAQQSLTSVFGMGTGVTSALSSPESCYKYIKTLKMIVSARLWLSLTTD</sequence>
<dbReference type="EMBL" id="BEXT01000001">
    <property type="protein sequence ID" value="GBC59113.1"/>
    <property type="molecule type" value="Genomic_DNA"/>
</dbReference>
<reference evidence="3" key="3">
    <citation type="submission" date="2019-01" db="EMBL/GenBank/DDBJ databases">
        <title>Genome sequence of Desulfonema ishimotonii strain Tokyo 01.</title>
        <authorList>
            <person name="Fukui M."/>
        </authorList>
    </citation>
    <scope>NUCLEOTIDE SEQUENCE [LARGE SCALE GENOMIC DNA]</scope>
    <source>
        <strain evidence="3">Tokyo 01</strain>
    </source>
</reference>
<protein>
    <submittedName>
        <fullName evidence="2">Uncharacterized protein</fullName>
    </submittedName>
</protein>
<gene>
    <name evidence="1" type="ORF">DENIS_0048</name>
    <name evidence="2" type="ORF">DENIS_5102</name>
</gene>
<evidence type="ECO:0000313" key="2">
    <source>
        <dbReference type="EMBL" id="GBC64086.1"/>
    </source>
</evidence>
<name>A0A401G4D7_9BACT</name>
<comment type="caution">
    <text evidence="2">The sequence shown here is derived from an EMBL/GenBank/DDBJ whole genome shotgun (WGS) entry which is preliminary data.</text>
</comment>
<proteinExistence type="predicted"/>